<feature type="compositionally biased region" description="Basic and acidic residues" evidence="1">
    <location>
        <begin position="185"/>
        <end position="214"/>
    </location>
</feature>
<keyword evidence="3" id="KW-1185">Reference proteome</keyword>
<feature type="compositionally biased region" description="Basic residues" evidence="1">
    <location>
        <begin position="215"/>
        <end position="231"/>
    </location>
</feature>
<name>U4L0R6_PYROM</name>
<dbReference type="EMBL" id="HF935376">
    <property type="protein sequence ID" value="CCX07808.1"/>
    <property type="molecule type" value="Genomic_DNA"/>
</dbReference>
<proteinExistence type="predicted"/>
<accession>U4L0R6</accession>
<gene>
    <name evidence="2" type="ORF">PCON_07397</name>
</gene>
<evidence type="ECO:0000313" key="2">
    <source>
        <dbReference type="EMBL" id="CCX07808.1"/>
    </source>
</evidence>
<reference evidence="2 3" key="1">
    <citation type="journal article" date="2013" name="PLoS Genet.">
        <title>The genome and development-dependent transcriptomes of Pyronema confluens: a window into fungal evolution.</title>
        <authorList>
            <person name="Traeger S."/>
            <person name="Altegoer F."/>
            <person name="Freitag M."/>
            <person name="Gabaldon T."/>
            <person name="Kempken F."/>
            <person name="Kumar A."/>
            <person name="Marcet-Houben M."/>
            <person name="Poggeler S."/>
            <person name="Stajich J.E."/>
            <person name="Nowrousian M."/>
        </authorList>
    </citation>
    <scope>NUCLEOTIDE SEQUENCE [LARGE SCALE GENOMIC DNA]</scope>
    <source>
        <strain evidence="3">CBS 100304</strain>
        <tissue evidence="2">Vegetative mycelium</tissue>
    </source>
</reference>
<dbReference type="AlphaFoldDB" id="U4L0R6"/>
<evidence type="ECO:0000256" key="1">
    <source>
        <dbReference type="SAM" id="MobiDB-lite"/>
    </source>
</evidence>
<evidence type="ECO:0000313" key="3">
    <source>
        <dbReference type="Proteomes" id="UP000018144"/>
    </source>
</evidence>
<sequence>MVPTISISKRDPMDLRWPQWLQHGYKQLTGNDIVDNIDTSEISNSIDETNVTGNVDAEPISDNDILPGWPHDGDNCDEDMPTFTKQGAEENDNEDMPTFTNHVAEGKDNENMPHIPTPEDVAEYEIVKRDASAWEWPSFIKTPYAKWMASKMPDFVTDIAPSIGDVEDDEAEEPAKSLNNLAGDKMAENEVKKADKKKDEQEKEKKKEEKEKKEKKEKKDRKDKKDKKSNKKKNDEDEETHPDLD</sequence>
<protein>
    <submittedName>
        <fullName evidence="2">Uncharacterized protein</fullName>
    </submittedName>
</protein>
<dbReference type="OrthoDB" id="10561543at2759"/>
<feature type="region of interest" description="Disordered" evidence="1">
    <location>
        <begin position="166"/>
        <end position="245"/>
    </location>
</feature>
<feature type="compositionally biased region" description="Acidic residues" evidence="1">
    <location>
        <begin position="236"/>
        <end position="245"/>
    </location>
</feature>
<dbReference type="Proteomes" id="UP000018144">
    <property type="component" value="Unassembled WGS sequence"/>
</dbReference>
<organism evidence="2 3">
    <name type="scientific">Pyronema omphalodes (strain CBS 100304)</name>
    <name type="common">Pyronema confluens</name>
    <dbReference type="NCBI Taxonomy" id="1076935"/>
    <lineage>
        <taxon>Eukaryota</taxon>
        <taxon>Fungi</taxon>
        <taxon>Dikarya</taxon>
        <taxon>Ascomycota</taxon>
        <taxon>Pezizomycotina</taxon>
        <taxon>Pezizomycetes</taxon>
        <taxon>Pezizales</taxon>
        <taxon>Pyronemataceae</taxon>
        <taxon>Pyronema</taxon>
    </lineage>
</organism>